<protein>
    <submittedName>
        <fullName evidence="10">Bcr/CflA family drug resistance efflux transporter</fullName>
    </submittedName>
</protein>
<evidence type="ECO:0000313" key="10">
    <source>
        <dbReference type="EMBL" id="GGH62435.1"/>
    </source>
</evidence>
<dbReference type="PROSITE" id="PS50850">
    <property type="entry name" value="MFS"/>
    <property type="match status" value="1"/>
</dbReference>
<evidence type="ECO:0000259" key="9">
    <source>
        <dbReference type="PROSITE" id="PS50850"/>
    </source>
</evidence>
<feature type="transmembrane region" description="Helical" evidence="8">
    <location>
        <begin position="103"/>
        <end position="124"/>
    </location>
</feature>
<feature type="transmembrane region" description="Helical" evidence="8">
    <location>
        <begin position="79"/>
        <end position="97"/>
    </location>
</feature>
<dbReference type="GO" id="GO:1990961">
    <property type="term" value="P:xenobiotic detoxification by transmembrane export across the plasma membrane"/>
    <property type="evidence" value="ECO:0007669"/>
    <property type="project" value="InterPro"/>
</dbReference>
<keyword evidence="4" id="KW-1003">Cell membrane</keyword>
<dbReference type="Gene3D" id="1.20.1720.10">
    <property type="entry name" value="Multidrug resistance protein D"/>
    <property type="match status" value="1"/>
</dbReference>
<dbReference type="RefSeq" id="WP_188359527.1">
    <property type="nucleotide sequence ID" value="NZ_BMDC01000002.1"/>
</dbReference>
<feature type="transmembrane region" description="Helical" evidence="8">
    <location>
        <begin position="166"/>
        <end position="186"/>
    </location>
</feature>
<dbReference type="Pfam" id="PF07690">
    <property type="entry name" value="MFS_1"/>
    <property type="match status" value="1"/>
</dbReference>
<evidence type="ECO:0000256" key="7">
    <source>
        <dbReference type="ARBA" id="ARBA00023136"/>
    </source>
</evidence>
<feature type="transmembrane region" description="Helical" evidence="8">
    <location>
        <begin position="253"/>
        <end position="274"/>
    </location>
</feature>
<feature type="transmembrane region" description="Helical" evidence="8">
    <location>
        <begin position="48"/>
        <end position="67"/>
    </location>
</feature>
<dbReference type="Proteomes" id="UP000600171">
    <property type="component" value="Unassembled WGS sequence"/>
</dbReference>
<evidence type="ECO:0000313" key="11">
    <source>
        <dbReference type="Proteomes" id="UP000600171"/>
    </source>
</evidence>
<dbReference type="AlphaFoldDB" id="A0A917ITZ4"/>
<evidence type="ECO:0000256" key="3">
    <source>
        <dbReference type="ARBA" id="ARBA00022448"/>
    </source>
</evidence>
<sequence length="422" mass="44616">MTKTLKKLTPISIVVLALLTAVAPLSIDTYLAALPEISQDLGTTASRGQLTLTAFMVGLGLGQIIIGPLSDKIGRLRPLYVGVVICFLATLACVFVPSVELFIAARFIMGLFGSFGLVLARAIISDSTKGLQTARLMGIMMMINGFAPILAPLIGGVVLSVATWRAIFGLLAIFMALSAIAVFLVIKESLPVEKRRTGSVFSAYRGLFEVIKIRRYRGFMFTMVLTFGAFFGYISGSTYVLQNVLGLSQQQFTLVYGINSLGIVATSSLVTYLVGKIAQRLMLTVGIIALVLVSGTLTVLFALGIVSLWPTLILLFLTTCSVGLVMGNAPTLALVQARHLAGSASATMGAIQFVVGGLASPLVALGGDQAVMPMALTMLGFALLAALAFFTTPVEYGDWTKEGAEYHSHGGPKTGEMPVVEQ</sequence>
<keyword evidence="6 8" id="KW-1133">Transmembrane helix</keyword>
<accession>A0A917ITZ4</accession>
<dbReference type="GO" id="GO:0042910">
    <property type="term" value="F:xenobiotic transmembrane transporter activity"/>
    <property type="evidence" value="ECO:0007669"/>
    <property type="project" value="InterPro"/>
</dbReference>
<evidence type="ECO:0000256" key="5">
    <source>
        <dbReference type="ARBA" id="ARBA00022692"/>
    </source>
</evidence>
<keyword evidence="5 8" id="KW-0812">Transmembrane</keyword>
<dbReference type="CDD" id="cd17320">
    <property type="entry name" value="MFS_MdfA_MDR_like"/>
    <property type="match status" value="1"/>
</dbReference>
<dbReference type="SUPFAM" id="SSF103473">
    <property type="entry name" value="MFS general substrate transporter"/>
    <property type="match status" value="1"/>
</dbReference>
<feature type="transmembrane region" description="Helical" evidence="8">
    <location>
        <begin position="219"/>
        <end position="241"/>
    </location>
</feature>
<feature type="domain" description="Major facilitator superfamily (MFS) profile" evidence="9">
    <location>
        <begin position="12"/>
        <end position="397"/>
    </location>
</feature>
<feature type="transmembrane region" description="Helical" evidence="8">
    <location>
        <begin position="312"/>
        <end position="334"/>
    </location>
</feature>
<keyword evidence="3" id="KW-0813">Transport</keyword>
<name>A0A917ITZ4_9MICC</name>
<feature type="transmembrane region" description="Helical" evidence="8">
    <location>
        <begin position="346"/>
        <end position="364"/>
    </location>
</feature>
<evidence type="ECO:0000256" key="8">
    <source>
        <dbReference type="SAM" id="Phobius"/>
    </source>
</evidence>
<keyword evidence="11" id="KW-1185">Reference proteome</keyword>
<gene>
    <name evidence="10" type="ORF">GCM10007359_12640</name>
</gene>
<dbReference type="InterPro" id="IPR036259">
    <property type="entry name" value="MFS_trans_sf"/>
</dbReference>
<evidence type="ECO:0000256" key="1">
    <source>
        <dbReference type="ARBA" id="ARBA00004651"/>
    </source>
</evidence>
<dbReference type="NCBIfam" id="TIGR00710">
    <property type="entry name" value="efflux_Bcr_CflA"/>
    <property type="match status" value="1"/>
</dbReference>
<feature type="transmembrane region" description="Helical" evidence="8">
    <location>
        <begin position="281"/>
        <end position="306"/>
    </location>
</feature>
<feature type="transmembrane region" description="Helical" evidence="8">
    <location>
        <begin position="370"/>
        <end position="391"/>
    </location>
</feature>
<evidence type="ECO:0000256" key="2">
    <source>
        <dbReference type="ARBA" id="ARBA00006236"/>
    </source>
</evidence>
<dbReference type="InterPro" id="IPR020846">
    <property type="entry name" value="MFS_dom"/>
</dbReference>
<reference evidence="10 11" key="1">
    <citation type="journal article" date="2014" name="Int. J. Syst. Evol. Microbiol.">
        <title>Complete genome sequence of Corynebacterium casei LMG S-19264T (=DSM 44701T), isolated from a smear-ripened cheese.</title>
        <authorList>
            <consortium name="US DOE Joint Genome Institute (JGI-PGF)"/>
            <person name="Walter F."/>
            <person name="Albersmeier A."/>
            <person name="Kalinowski J."/>
            <person name="Ruckert C."/>
        </authorList>
    </citation>
    <scope>NUCLEOTIDE SEQUENCE [LARGE SCALE GENOMIC DNA]</scope>
    <source>
        <strain evidence="10 11">CCM 8669</strain>
    </source>
</reference>
<dbReference type="InterPro" id="IPR004812">
    <property type="entry name" value="Efflux_drug-R_Bcr/CmlA"/>
</dbReference>
<evidence type="ECO:0000256" key="6">
    <source>
        <dbReference type="ARBA" id="ARBA00022989"/>
    </source>
</evidence>
<feature type="transmembrane region" description="Helical" evidence="8">
    <location>
        <begin position="136"/>
        <end position="160"/>
    </location>
</feature>
<dbReference type="InterPro" id="IPR011701">
    <property type="entry name" value="MFS"/>
</dbReference>
<dbReference type="PANTHER" id="PTHR23502">
    <property type="entry name" value="MAJOR FACILITATOR SUPERFAMILY"/>
    <property type="match status" value="1"/>
</dbReference>
<organism evidence="10 11">
    <name type="scientific">Rothia aerolata</name>
    <dbReference type="NCBI Taxonomy" id="1812262"/>
    <lineage>
        <taxon>Bacteria</taxon>
        <taxon>Bacillati</taxon>
        <taxon>Actinomycetota</taxon>
        <taxon>Actinomycetes</taxon>
        <taxon>Micrococcales</taxon>
        <taxon>Micrococcaceae</taxon>
        <taxon>Rothia</taxon>
    </lineage>
</organism>
<dbReference type="GO" id="GO:0005886">
    <property type="term" value="C:plasma membrane"/>
    <property type="evidence" value="ECO:0007669"/>
    <property type="project" value="UniProtKB-SubCell"/>
</dbReference>
<keyword evidence="7 8" id="KW-0472">Membrane</keyword>
<comment type="subcellular location">
    <subcellularLocation>
        <location evidence="1">Cell membrane</location>
        <topology evidence="1">Multi-pass membrane protein</topology>
    </subcellularLocation>
</comment>
<comment type="similarity">
    <text evidence="2">Belongs to the major facilitator superfamily. Bcr/CmlA family.</text>
</comment>
<evidence type="ECO:0000256" key="4">
    <source>
        <dbReference type="ARBA" id="ARBA00022475"/>
    </source>
</evidence>
<proteinExistence type="inferred from homology"/>
<comment type="caution">
    <text evidence="10">The sequence shown here is derived from an EMBL/GenBank/DDBJ whole genome shotgun (WGS) entry which is preliminary data.</text>
</comment>
<dbReference type="EMBL" id="BMDC01000002">
    <property type="protein sequence ID" value="GGH62435.1"/>
    <property type="molecule type" value="Genomic_DNA"/>
</dbReference>
<dbReference type="PANTHER" id="PTHR23502:SF132">
    <property type="entry name" value="POLYAMINE TRANSPORTER 2-RELATED"/>
    <property type="match status" value="1"/>
</dbReference>